<accession>A0A644X6V2</accession>
<comment type="caution">
    <text evidence="1">The sequence shown here is derived from an EMBL/GenBank/DDBJ whole genome shotgun (WGS) entry which is preliminary data.</text>
</comment>
<dbReference type="EMBL" id="VSSQ01001895">
    <property type="protein sequence ID" value="MPM11906.1"/>
    <property type="molecule type" value="Genomic_DNA"/>
</dbReference>
<organism evidence="1">
    <name type="scientific">bioreactor metagenome</name>
    <dbReference type="NCBI Taxonomy" id="1076179"/>
    <lineage>
        <taxon>unclassified sequences</taxon>
        <taxon>metagenomes</taxon>
        <taxon>ecological metagenomes</taxon>
    </lineage>
</organism>
<proteinExistence type="predicted"/>
<sequence>MSRDILKTVRLAAQYFPGSPGTVSDVFQVETQLRVEELFREGLPVAAVYSVILRELPEELSERDKVGTLSIVVDAWRQYRLERGRGE</sequence>
<evidence type="ECO:0000313" key="1">
    <source>
        <dbReference type="EMBL" id="MPM11906.1"/>
    </source>
</evidence>
<dbReference type="AlphaFoldDB" id="A0A644X6V2"/>
<protein>
    <submittedName>
        <fullName evidence="1">Uncharacterized protein</fullName>
    </submittedName>
</protein>
<gene>
    <name evidence="1" type="ORF">SDC9_58257</name>
</gene>
<name>A0A644X6V2_9ZZZZ</name>
<reference evidence="1" key="1">
    <citation type="submission" date="2019-08" db="EMBL/GenBank/DDBJ databases">
        <authorList>
            <person name="Kucharzyk K."/>
            <person name="Murdoch R.W."/>
            <person name="Higgins S."/>
            <person name="Loffler F."/>
        </authorList>
    </citation>
    <scope>NUCLEOTIDE SEQUENCE</scope>
</reference>